<reference evidence="1 2" key="1">
    <citation type="submission" date="2013-08" db="EMBL/GenBank/DDBJ databases">
        <title>Genome sequencing of Cellulomonas bogoriensis 69B4.</title>
        <authorList>
            <person name="Chen F."/>
            <person name="Li Y."/>
            <person name="Wang G."/>
        </authorList>
    </citation>
    <scope>NUCLEOTIDE SEQUENCE [LARGE SCALE GENOMIC DNA]</scope>
    <source>
        <strain evidence="1 2">69B4</strain>
    </source>
</reference>
<dbReference type="OrthoDB" id="501208at2"/>
<keyword evidence="2" id="KW-1185">Reference proteome</keyword>
<evidence type="ECO:0000313" key="2">
    <source>
        <dbReference type="Proteomes" id="UP000054314"/>
    </source>
</evidence>
<dbReference type="RefSeq" id="WP_035059543.1">
    <property type="nucleotide sequence ID" value="NZ_AXCZ01000051.1"/>
</dbReference>
<proteinExistence type="predicted"/>
<dbReference type="EMBL" id="AXCZ01000051">
    <property type="protein sequence ID" value="KGM13292.1"/>
    <property type="molecule type" value="Genomic_DNA"/>
</dbReference>
<sequence length="464" mass="52318">MSVPSYLAGFDSASTMVMATGKVLHGESFPALGNPPFLRPLARATRWLPPRVRGKLFLGFGALETISSRRLGGLDLEEASEWVASSYPQGRYPQVAVGSSSGALVYLNAALGMPWLPQTLLVPVRQRVHPDDPVGALEKGRGPGRTFVEKHPDIQLHHMHDAAQDRQMVRALTYFRYKRRTLGEGYERFLDERLAPGGTILLSECTASWSTTTVGERHVFQHGALGGATEDEFHRGGPRVEEYLAAQDSPVRSWPEPEPDTRSPEAEWGFAPALRDDVLRYAAERGVRVRRLVFDHPDALSPLVADLYRWWYARRNIPANRLFVGSFAISSPWWALRTGSVPYWMFFNEENSMRRLVDYLDAREPFDDVLLTLFQNGVETIGQPSGEAWQQVLDRARRTGRYAGTDLEDFPFDFAQFGSYDRELARFPARYPVPAPLSMPELEEFLAQAGDYEGVRWEDVAVTR</sequence>
<dbReference type="Proteomes" id="UP000054314">
    <property type="component" value="Unassembled WGS sequence"/>
</dbReference>
<protein>
    <submittedName>
        <fullName evidence="1">Uncharacterized protein</fullName>
    </submittedName>
</protein>
<gene>
    <name evidence="1" type="ORF">N869_16645</name>
</gene>
<comment type="caution">
    <text evidence="1">The sequence shown here is derived from an EMBL/GenBank/DDBJ whole genome shotgun (WGS) entry which is preliminary data.</text>
</comment>
<name>A0A0A0C045_9CELL</name>
<evidence type="ECO:0000313" key="1">
    <source>
        <dbReference type="EMBL" id="KGM13292.1"/>
    </source>
</evidence>
<organism evidence="1 2">
    <name type="scientific">Cellulomonas bogoriensis 69B4 = DSM 16987</name>
    <dbReference type="NCBI Taxonomy" id="1386082"/>
    <lineage>
        <taxon>Bacteria</taxon>
        <taxon>Bacillati</taxon>
        <taxon>Actinomycetota</taxon>
        <taxon>Actinomycetes</taxon>
        <taxon>Micrococcales</taxon>
        <taxon>Cellulomonadaceae</taxon>
        <taxon>Cellulomonas</taxon>
    </lineage>
</organism>
<dbReference type="AlphaFoldDB" id="A0A0A0C045"/>
<accession>A0A0A0C045</accession>